<sequence>MTNLVIFKKKHKENEEIENLYKRDINKLKTIKKRALVKKINQDYDIRKFYENYMSIIKNGFIKKPKMSRK</sequence>
<organism evidence="1 2">
    <name type="scientific">Promethearchaeum syntrophicum</name>
    <dbReference type="NCBI Taxonomy" id="2594042"/>
    <lineage>
        <taxon>Archaea</taxon>
        <taxon>Promethearchaeati</taxon>
        <taxon>Promethearchaeota</taxon>
        <taxon>Promethearchaeia</taxon>
        <taxon>Promethearchaeales</taxon>
        <taxon>Promethearchaeaceae</taxon>
        <taxon>Promethearchaeum</taxon>
    </lineage>
</organism>
<accession>A0A5B9DA43</accession>
<dbReference type="EMBL" id="CP042905">
    <property type="protein sequence ID" value="QEE15620.2"/>
    <property type="molecule type" value="Genomic_DNA"/>
</dbReference>
<evidence type="ECO:0000313" key="1">
    <source>
        <dbReference type="EMBL" id="QEE15620.2"/>
    </source>
</evidence>
<proteinExistence type="predicted"/>
<reference evidence="1 2" key="2">
    <citation type="journal article" date="2024" name="Int. J. Syst. Evol. Microbiol.">
        <title>Promethearchaeum syntrophicum gen. nov., sp. nov., an anaerobic, obligately syntrophic archaeon, the first isolate of the lineage 'Asgard' archaea, and proposal of the new archaeal phylum Promethearchaeota phyl. nov. and kingdom Promethearchaeati regn. nov.</title>
        <authorList>
            <person name="Imachi H."/>
            <person name="Nobu M.K."/>
            <person name="Kato S."/>
            <person name="Takaki Y."/>
            <person name="Miyazaki M."/>
            <person name="Miyata M."/>
            <person name="Ogawara M."/>
            <person name="Saito Y."/>
            <person name="Sakai S."/>
            <person name="Tahara Y.O."/>
            <person name="Takano Y."/>
            <person name="Tasumi E."/>
            <person name="Uematsu K."/>
            <person name="Yoshimura T."/>
            <person name="Itoh T."/>
            <person name="Ohkuma M."/>
            <person name="Takai K."/>
        </authorList>
    </citation>
    <scope>NUCLEOTIDE SEQUENCE [LARGE SCALE GENOMIC DNA]</scope>
    <source>
        <strain evidence="1 2">MK-D1</strain>
    </source>
</reference>
<keyword evidence="2" id="KW-1185">Reference proteome</keyword>
<dbReference type="KEGG" id="psyt:DSAG12_01446"/>
<protein>
    <submittedName>
        <fullName evidence="1">Uncharacterized protein</fullName>
    </submittedName>
</protein>
<evidence type="ECO:0000313" key="2">
    <source>
        <dbReference type="Proteomes" id="UP000321408"/>
    </source>
</evidence>
<dbReference type="AlphaFoldDB" id="A0A5B9DA43"/>
<gene>
    <name evidence="1" type="ORF">DSAG12_01446</name>
</gene>
<name>A0A5B9DA43_9ARCH</name>
<reference evidence="1 2" key="1">
    <citation type="journal article" date="2020" name="Nature">
        <title>Isolation of an archaeon at the prokaryote-eukaryote interface.</title>
        <authorList>
            <person name="Imachi H."/>
            <person name="Nobu M.K."/>
            <person name="Nakahara N."/>
            <person name="Morono Y."/>
            <person name="Ogawara M."/>
            <person name="Takaki Y."/>
            <person name="Takano Y."/>
            <person name="Uematsu K."/>
            <person name="Ikuta T."/>
            <person name="Ito M."/>
            <person name="Matsui Y."/>
            <person name="Miyazaki M."/>
            <person name="Murata K."/>
            <person name="Saito Y."/>
            <person name="Sakai S."/>
            <person name="Song C."/>
            <person name="Tasumi E."/>
            <person name="Yamanaka Y."/>
            <person name="Yamaguchi T."/>
            <person name="Kamagata Y."/>
            <person name="Tamaki H."/>
            <person name="Takai K."/>
        </authorList>
    </citation>
    <scope>NUCLEOTIDE SEQUENCE [LARGE SCALE GENOMIC DNA]</scope>
    <source>
        <strain evidence="1 2">MK-D1</strain>
    </source>
</reference>
<dbReference type="Proteomes" id="UP000321408">
    <property type="component" value="Chromosome"/>
</dbReference>